<keyword evidence="3" id="KW-1185">Reference proteome</keyword>
<dbReference type="Proteomes" id="UP001066276">
    <property type="component" value="Chromosome 7"/>
</dbReference>
<organism evidence="2 3">
    <name type="scientific">Pleurodeles waltl</name>
    <name type="common">Iberian ribbed newt</name>
    <dbReference type="NCBI Taxonomy" id="8319"/>
    <lineage>
        <taxon>Eukaryota</taxon>
        <taxon>Metazoa</taxon>
        <taxon>Chordata</taxon>
        <taxon>Craniata</taxon>
        <taxon>Vertebrata</taxon>
        <taxon>Euteleostomi</taxon>
        <taxon>Amphibia</taxon>
        <taxon>Batrachia</taxon>
        <taxon>Caudata</taxon>
        <taxon>Salamandroidea</taxon>
        <taxon>Salamandridae</taxon>
        <taxon>Pleurodelinae</taxon>
        <taxon>Pleurodeles</taxon>
    </lineage>
</organism>
<evidence type="ECO:0000313" key="2">
    <source>
        <dbReference type="EMBL" id="KAJ1123982.1"/>
    </source>
</evidence>
<comment type="caution">
    <text evidence="2">The sequence shown here is derived from an EMBL/GenBank/DDBJ whole genome shotgun (WGS) entry which is preliminary data.</text>
</comment>
<name>A0AAV7P9E7_PLEWA</name>
<protein>
    <submittedName>
        <fullName evidence="2">Uncharacterized protein</fullName>
    </submittedName>
</protein>
<feature type="compositionally biased region" description="Polar residues" evidence="1">
    <location>
        <begin position="74"/>
        <end position="85"/>
    </location>
</feature>
<evidence type="ECO:0000256" key="1">
    <source>
        <dbReference type="SAM" id="MobiDB-lite"/>
    </source>
</evidence>
<proteinExistence type="predicted"/>
<dbReference type="AlphaFoldDB" id="A0AAV7P9E7"/>
<accession>A0AAV7P9E7</accession>
<feature type="region of interest" description="Disordered" evidence="1">
    <location>
        <begin position="66"/>
        <end position="85"/>
    </location>
</feature>
<evidence type="ECO:0000313" key="3">
    <source>
        <dbReference type="Proteomes" id="UP001066276"/>
    </source>
</evidence>
<feature type="region of interest" description="Disordered" evidence="1">
    <location>
        <begin position="100"/>
        <end position="133"/>
    </location>
</feature>
<dbReference type="EMBL" id="JANPWB010000011">
    <property type="protein sequence ID" value="KAJ1123982.1"/>
    <property type="molecule type" value="Genomic_DNA"/>
</dbReference>
<gene>
    <name evidence="2" type="ORF">NDU88_002446</name>
</gene>
<reference evidence="2" key="1">
    <citation type="journal article" date="2022" name="bioRxiv">
        <title>Sequencing and chromosome-scale assembly of the giantPleurodeles waltlgenome.</title>
        <authorList>
            <person name="Brown T."/>
            <person name="Elewa A."/>
            <person name="Iarovenko S."/>
            <person name="Subramanian E."/>
            <person name="Araus A.J."/>
            <person name="Petzold A."/>
            <person name="Susuki M."/>
            <person name="Suzuki K.-i.T."/>
            <person name="Hayashi T."/>
            <person name="Toyoda A."/>
            <person name="Oliveira C."/>
            <person name="Osipova E."/>
            <person name="Leigh N.D."/>
            <person name="Simon A."/>
            <person name="Yun M.H."/>
        </authorList>
    </citation>
    <scope>NUCLEOTIDE SEQUENCE</scope>
    <source>
        <strain evidence="2">20211129_DDA</strain>
        <tissue evidence="2">Liver</tissue>
    </source>
</reference>
<sequence length="133" mass="14327">MLKKSPVHSVWFGVIYLGASKWVPSSTPVRSNQRKAKLVRLSLHASSPVEPKRDRGLTLTAAPFSFGATGGTGQHRSLGSRPSQLLSLTRPELRALLRLLSRTPPRQTSTARPGSRAASRGHLNRQAGLSPTG</sequence>